<evidence type="ECO:0000256" key="1">
    <source>
        <dbReference type="SAM" id="MobiDB-lite"/>
    </source>
</evidence>
<dbReference type="AlphaFoldDB" id="A0A179BLK4"/>
<feature type="compositionally biased region" description="Basic and acidic residues" evidence="1">
    <location>
        <begin position="249"/>
        <end position="262"/>
    </location>
</feature>
<protein>
    <submittedName>
        <fullName evidence="2">Uncharacterized protein</fullName>
    </submittedName>
</protein>
<organism evidence="2 3">
    <name type="scientific">Acidithiobacillus ferrooxidans</name>
    <name type="common">Thiobacillus ferrooxidans</name>
    <dbReference type="NCBI Taxonomy" id="920"/>
    <lineage>
        <taxon>Bacteria</taxon>
        <taxon>Pseudomonadati</taxon>
        <taxon>Pseudomonadota</taxon>
        <taxon>Acidithiobacillia</taxon>
        <taxon>Acidithiobacillales</taxon>
        <taxon>Acidithiobacillaceae</taxon>
        <taxon>Acidithiobacillus</taxon>
    </lineage>
</organism>
<feature type="compositionally biased region" description="Basic and acidic residues" evidence="1">
    <location>
        <begin position="189"/>
        <end position="199"/>
    </location>
</feature>
<dbReference type="Proteomes" id="UP000078302">
    <property type="component" value="Unassembled WGS sequence"/>
</dbReference>
<dbReference type="RefSeq" id="WP_064218492.1">
    <property type="nucleotide sequence ID" value="NZ_LVXZ01000046.1"/>
</dbReference>
<proteinExistence type="predicted"/>
<keyword evidence="3" id="KW-1185">Reference proteome</keyword>
<accession>A0A179BLK4</accession>
<feature type="compositionally biased region" description="Polar residues" evidence="1">
    <location>
        <begin position="267"/>
        <end position="277"/>
    </location>
</feature>
<feature type="compositionally biased region" description="Low complexity" evidence="1">
    <location>
        <begin position="462"/>
        <end position="483"/>
    </location>
</feature>
<comment type="caution">
    <text evidence="2">The sequence shown here is derived from an EMBL/GenBank/DDBJ whole genome shotgun (WGS) entry which is preliminary data.</text>
</comment>
<evidence type="ECO:0000313" key="2">
    <source>
        <dbReference type="EMBL" id="OAP92185.1"/>
    </source>
</evidence>
<feature type="region of interest" description="Disordered" evidence="1">
    <location>
        <begin position="184"/>
        <end position="277"/>
    </location>
</feature>
<feature type="region of interest" description="Disordered" evidence="1">
    <location>
        <begin position="456"/>
        <end position="483"/>
    </location>
</feature>
<name>A0A179BLK4_ACIFR</name>
<gene>
    <name evidence="2" type="ORF">A4H96_04545</name>
</gene>
<evidence type="ECO:0000313" key="3">
    <source>
        <dbReference type="Proteomes" id="UP000078302"/>
    </source>
</evidence>
<dbReference type="EMBL" id="LVXZ01000046">
    <property type="protein sequence ID" value="OAP92185.1"/>
    <property type="molecule type" value="Genomic_DNA"/>
</dbReference>
<reference evidence="2 3" key="1">
    <citation type="submission" date="2016-04" db="EMBL/GenBank/DDBJ databases">
        <title>Acidithiobacillus ferrooxidans genome sequencing and assembly.</title>
        <authorList>
            <person name="Zhou Z."/>
        </authorList>
    </citation>
    <scope>NUCLEOTIDE SEQUENCE [LARGE SCALE GENOMIC DNA]</scope>
    <source>
        <strain evidence="2 3">BY0502</strain>
    </source>
</reference>
<sequence length="483" mass="53167">MADTRTPAQTAMGTEIPAQWSAAVRDFQERYRTPLLDAIHRAETGLVQWTDRPATDTAASAAEGARLLLDDGEIGEALTRLREAAEREAQEPLAEHPFAEAATGMETAWAEWRERHGLPEDALPRTYPFTTEERAKVPGAISEANSMPPAMSEEELAHLEQMQKTNPGQSDATVPPLDLPDDQEAAELAARRDAEEQEARVLLAGKSPEVASEKDTGNAVEQPEEALEAAHPTSPQTDALGQEGQAPTARRETLPAEPETRDPGSPSPQETHINGKNVTIRSAGFLTTLAQGFNQRRDLLLKSREEKQKAQRQDAAREKFSDFTATAHDLEHQSEALLHHPVMEAVRQAAPKGLDHADAQQKALVGSIVSSNPEFQSQVQALQNQHAEVTRRFDALEPELDEIPVKERRAYTDITDRHLKKAEEHLQQLPDQKGGSIWERLKESFRAIGQRLGITGPDLDVQRQVTTPPTAPAAVQTPRPGRH</sequence>